<evidence type="ECO:0000313" key="1">
    <source>
        <dbReference type="EMBL" id="HIZ34460.1"/>
    </source>
</evidence>
<comment type="caution">
    <text evidence="1">The sequence shown here is derived from an EMBL/GenBank/DDBJ whole genome shotgun (WGS) entry which is preliminary data.</text>
</comment>
<dbReference type="EMBL" id="DXBY01000032">
    <property type="protein sequence ID" value="HIZ34460.1"/>
    <property type="molecule type" value="Genomic_DNA"/>
</dbReference>
<dbReference type="AlphaFoldDB" id="A0A9D2J2E6"/>
<sequence length="61" mass="6212">MPQEQTEALTGALEQVHRAQEELAERAALLEALAGELTSGVATGVLQVGQDEDGAPAPGGE</sequence>
<reference evidence="1" key="2">
    <citation type="submission" date="2021-04" db="EMBL/GenBank/DDBJ databases">
        <authorList>
            <person name="Gilroy R."/>
        </authorList>
    </citation>
    <scope>NUCLEOTIDE SEQUENCE</scope>
    <source>
        <strain evidence="1">ChiGjej4B4-7305</strain>
    </source>
</reference>
<proteinExistence type="predicted"/>
<accession>A0A9D2J2E6</accession>
<name>A0A9D2J2E6_9MICO</name>
<gene>
    <name evidence="1" type="ORF">H9815_01680</name>
</gene>
<reference evidence="1" key="1">
    <citation type="journal article" date="2021" name="PeerJ">
        <title>Extensive microbial diversity within the chicken gut microbiome revealed by metagenomics and culture.</title>
        <authorList>
            <person name="Gilroy R."/>
            <person name="Ravi A."/>
            <person name="Getino M."/>
            <person name="Pursley I."/>
            <person name="Horton D.L."/>
            <person name="Alikhan N.F."/>
            <person name="Baker D."/>
            <person name="Gharbi K."/>
            <person name="Hall N."/>
            <person name="Watson M."/>
            <person name="Adriaenssens E.M."/>
            <person name="Foster-Nyarko E."/>
            <person name="Jarju S."/>
            <person name="Secka A."/>
            <person name="Antonio M."/>
            <person name="Oren A."/>
            <person name="Chaudhuri R.R."/>
            <person name="La Ragione R."/>
            <person name="Hildebrand F."/>
            <person name="Pallen M.J."/>
        </authorList>
    </citation>
    <scope>NUCLEOTIDE SEQUENCE</scope>
    <source>
        <strain evidence="1">ChiGjej4B4-7305</strain>
    </source>
</reference>
<evidence type="ECO:0000313" key="2">
    <source>
        <dbReference type="Proteomes" id="UP000824037"/>
    </source>
</evidence>
<protein>
    <submittedName>
        <fullName evidence="1">Uncharacterized protein</fullName>
    </submittedName>
</protein>
<organism evidence="1 2">
    <name type="scientific">Candidatus Ruania gallistercoris</name>
    <dbReference type="NCBI Taxonomy" id="2838746"/>
    <lineage>
        <taxon>Bacteria</taxon>
        <taxon>Bacillati</taxon>
        <taxon>Actinomycetota</taxon>
        <taxon>Actinomycetes</taxon>
        <taxon>Micrococcales</taxon>
        <taxon>Ruaniaceae</taxon>
        <taxon>Ruania</taxon>
    </lineage>
</organism>
<dbReference type="Proteomes" id="UP000824037">
    <property type="component" value="Unassembled WGS sequence"/>
</dbReference>